<evidence type="ECO:0000313" key="4">
    <source>
        <dbReference type="Proteomes" id="UP000610746"/>
    </source>
</evidence>
<feature type="transmembrane region" description="Helical" evidence="2">
    <location>
        <begin position="266"/>
        <end position="283"/>
    </location>
</feature>
<feature type="transmembrane region" description="Helical" evidence="2">
    <location>
        <begin position="382"/>
        <end position="400"/>
    </location>
</feature>
<keyword evidence="2" id="KW-0472">Membrane</keyword>
<keyword evidence="4" id="KW-1185">Reference proteome</keyword>
<dbReference type="Proteomes" id="UP000610746">
    <property type="component" value="Unassembled WGS sequence"/>
</dbReference>
<gene>
    <name evidence="3" type="ORF">HNQ03_000366</name>
</gene>
<feature type="transmembrane region" description="Helical" evidence="2">
    <location>
        <begin position="668"/>
        <end position="686"/>
    </location>
</feature>
<keyword evidence="2" id="KW-1133">Transmembrane helix</keyword>
<feature type="transmembrane region" description="Helical" evidence="2">
    <location>
        <begin position="467"/>
        <end position="488"/>
    </location>
</feature>
<feature type="transmembrane region" description="Helical" evidence="2">
    <location>
        <begin position="593"/>
        <end position="610"/>
    </location>
</feature>
<dbReference type="PANTHER" id="PTHR38434">
    <property type="entry name" value="BLL2549 PROTEIN"/>
    <property type="match status" value="1"/>
</dbReference>
<feature type="transmembrane region" description="Helical" evidence="2">
    <location>
        <begin position="354"/>
        <end position="373"/>
    </location>
</feature>
<sequence>MGNNLDKINQLQSQLDVLLERHEQYFQEIQQLQNEIYFIRNDEDLESAEFVENVPILAEIPDISEPKIVFGNEKVEQFTPSLPVSPIVENQKKPRTTSSLEKFVGENLINKIGILITVIGVAIGAKYSIENDLISPLTRIILGYVAGIALLGVGMKLKAKYLNYSAVLVSGAIAIMYFITYFAYAFYDLMPPTVAFILMFVFTAFTVLSALKYDKPIIAHIGLVGAYAIPFLLSDGSGNVKILFSYIAIINLGILVLSFKKDWKSLFYVAFALTWIIVLAWFIDSFKVDLHYELTWIFISIYFVQFYICFLAYKLIKKEKFEIVNIIFLLFNSFIFYGLGFALMTDLKNGEELLGLFTLLNAIIHFVVSAFIYKRKLADKNLFYLISGLVLVFITIAVPVQLDGNWVSLLWIGQATLLFWIGRTKNVPVYEKLSYILMILACISLWQDNNFFYENVSYQEESAFSTPIFNIMFLTNALFIGAFSLIYYLFTNKKYPSPFAEDGALRRLFLVGLPAIIIILSYFIFQSEIAMYMDQLFNKSLIVVKGSSYEDYSYFEFKNIWLTNYSLFFFSILGLLNIYRLKNPLLATVNRGFLLLFSVLFLTASLYAMSELRFDYLNPKNSPYFSASSFFILIRYISLAFFVFAAMVQFKYNRTDFAPYKFPKIFDCLLHISILWFASSELINWLDLAGNADVYKQGLSILWGVYALFLISLGIWKKKQYFRLGGIILFGITLIKLFLYDISEMGTISKTILFVALGVLLLIISFLYNKYKHLIFEEEKDENTMENPKNIEDEH</sequence>
<evidence type="ECO:0000256" key="1">
    <source>
        <dbReference type="SAM" id="Coils"/>
    </source>
</evidence>
<accession>A0A8J8G8M2</accession>
<proteinExistence type="predicted"/>
<evidence type="ECO:0000256" key="2">
    <source>
        <dbReference type="SAM" id="Phobius"/>
    </source>
</evidence>
<feature type="transmembrane region" description="Helical" evidence="2">
    <location>
        <begin position="721"/>
        <end position="739"/>
    </location>
</feature>
<dbReference type="InterPro" id="IPR019286">
    <property type="entry name" value="DUF2339_TM"/>
</dbReference>
<dbReference type="EMBL" id="JABSNO010000002">
    <property type="protein sequence ID" value="NRS91300.1"/>
    <property type="molecule type" value="Genomic_DNA"/>
</dbReference>
<feature type="transmembrane region" description="Helical" evidence="2">
    <location>
        <begin position="166"/>
        <end position="187"/>
    </location>
</feature>
<feature type="transmembrane region" description="Helical" evidence="2">
    <location>
        <begin position="751"/>
        <end position="768"/>
    </location>
</feature>
<dbReference type="RefSeq" id="WP_173777934.1">
    <property type="nucleotide sequence ID" value="NZ_JABSNO010000002.1"/>
</dbReference>
<dbReference type="PANTHER" id="PTHR38434:SF1">
    <property type="entry name" value="BLL2549 PROTEIN"/>
    <property type="match status" value="1"/>
</dbReference>
<feature type="transmembrane region" description="Helical" evidence="2">
    <location>
        <begin position="108"/>
        <end position="127"/>
    </location>
</feature>
<feature type="coiled-coil region" evidence="1">
    <location>
        <begin position="8"/>
        <end position="35"/>
    </location>
</feature>
<comment type="caution">
    <text evidence="3">The sequence shown here is derived from an EMBL/GenBank/DDBJ whole genome shotgun (WGS) entry which is preliminary data.</text>
</comment>
<reference evidence="3" key="1">
    <citation type="submission" date="2020-05" db="EMBL/GenBank/DDBJ databases">
        <title>Genomic Encyclopedia of Type Strains, Phase IV (KMG-V): Genome sequencing to study the core and pangenomes of soil and plant-associated prokaryotes.</title>
        <authorList>
            <person name="Whitman W."/>
        </authorList>
    </citation>
    <scope>NUCLEOTIDE SEQUENCE</scope>
    <source>
        <strain evidence="3">16F</strain>
    </source>
</reference>
<feature type="transmembrane region" description="Helical" evidence="2">
    <location>
        <begin position="630"/>
        <end position="648"/>
    </location>
</feature>
<feature type="transmembrane region" description="Helical" evidence="2">
    <location>
        <begin position="698"/>
        <end position="716"/>
    </location>
</feature>
<feature type="transmembrane region" description="Helical" evidence="2">
    <location>
        <begin position="193"/>
        <end position="210"/>
    </location>
</feature>
<protein>
    <submittedName>
        <fullName evidence="3">Putative membrane protein</fullName>
    </submittedName>
</protein>
<feature type="transmembrane region" description="Helical" evidence="2">
    <location>
        <begin position="406"/>
        <end position="422"/>
    </location>
</feature>
<feature type="transmembrane region" description="Helical" evidence="2">
    <location>
        <begin position="429"/>
        <end position="447"/>
    </location>
</feature>
<keyword evidence="2" id="KW-0812">Transmembrane</keyword>
<feature type="transmembrane region" description="Helical" evidence="2">
    <location>
        <begin position="133"/>
        <end position="154"/>
    </location>
</feature>
<feature type="transmembrane region" description="Helical" evidence="2">
    <location>
        <begin position="323"/>
        <end position="342"/>
    </location>
</feature>
<dbReference type="AlphaFoldDB" id="A0A8J8G8M2"/>
<feature type="transmembrane region" description="Helical" evidence="2">
    <location>
        <begin position="508"/>
        <end position="525"/>
    </location>
</feature>
<feature type="transmembrane region" description="Helical" evidence="2">
    <location>
        <begin position="560"/>
        <end position="581"/>
    </location>
</feature>
<feature type="transmembrane region" description="Helical" evidence="2">
    <location>
        <begin position="295"/>
        <end position="316"/>
    </location>
</feature>
<feature type="transmembrane region" description="Helical" evidence="2">
    <location>
        <begin position="240"/>
        <end position="259"/>
    </location>
</feature>
<feature type="transmembrane region" description="Helical" evidence="2">
    <location>
        <begin position="217"/>
        <end position="234"/>
    </location>
</feature>
<evidence type="ECO:0000313" key="3">
    <source>
        <dbReference type="EMBL" id="NRS91300.1"/>
    </source>
</evidence>
<dbReference type="Pfam" id="PF10101">
    <property type="entry name" value="DUF2339"/>
    <property type="match status" value="1"/>
</dbReference>
<name>A0A8J8G8M2_9FLAO</name>
<organism evidence="3 4">
    <name type="scientific">Frigoriflavimonas asaccharolytica</name>
    <dbReference type="NCBI Taxonomy" id="2735899"/>
    <lineage>
        <taxon>Bacteria</taxon>
        <taxon>Pseudomonadati</taxon>
        <taxon>Bacteroidota</taxon>
        <taxon>Flavobacteriia</taxon>
        <taxon>Flavobacteriales</taxon>
        <taxon>Weeksellaceae</taxon>
        <taxon>Frigoriflavimonas</taxon>
    </lineage>
</organism>
<keyword evidence="1" id="KW-0175">Coiled coil</keyword>